<sequence>MKVLRLKLYQETACYKKPFAFKVSETYPLPPYSTVKGMLHAALNATSLIPMRYSIQGKYDTLMTDYQTHYFFKKSKTEEFVLTTAGLGIEREFKDLTSMPIYMHLLYDVELLIHVSAEEEVLHQLKEAILSSDSHLSLGRWEDLVRVDECDVVEVEKSNKSFVLEEYTAYVPKEQLRGGDYFPYKLNSTYRSLNGSVRVWDKISVGYVQQGYSVKRPMLDEKGSFVFLA</sequence>
<gene>
    <name evidence="2" type="primary">cas5b</name>
    <name evidence="2" type="ORF">CHH72_09985</name>
</gene>
<evidence type="ECO:0000313" key="2">
    <source>
        <dbReference type="EMBL" id="PAE89160.1"/>
    </source>
</evidence>
<proteinExistence type="predicted"/>
<dbReference type="Pfam" id="PF09704">
    <property type="entry name" value="Cas_Cas5d"/>
    <property type="match status" value="1"/>
</dbReference>
<evidence type="ECO:0000256" key="1">
    <source>
        <dbReference type="ARBA" id="ARBA00023118"/>
    </source>
</evidence>
<dbReference type="NCBIfam" id="TIGR01895">
    <property type="entry name" value="cas_Cas5t"/>
    <property type="match status" value="1"/>
</dbReference>
<dbReference type="GO" id="GO:0051607">
    <property type="term" value="P:defense response to virus"/>
    <property type="evidence" value="ECO:0007669"/>
    <property type="project" value="UniProtKB-KW"/>
</dbReference>
<name>A0A268P1J0_SHOCL</name>
<dbReference type="EMBL" id="NPCC01000011">
    <property type="protein sequence ID" value="PAE89160.1"/>
    <property type="molecule type" value="Genomic_DNA"/>
</dbReference>
<keyword evidence="1" id="KW-0051">Antiviral defense</keyword>
<comment type="caution">
    <text evidence="2">The sequence shown here is derived from an EMBL/GenBank/DDBJ whole genome shotgun (WGS) entry which is preliminary data.</text>
</comment>
<dbReference type="InterPro" id="IPR013422">
    <property type="entry name" value="CRISPR-assoc_prot_Cas5_N"/>
</dbReference>
<dbReference type="NCBIfam" id="TIGR02593">
    <property type="entry name" value="CRISPR_cas5"/>
    <property type="match status" value="1"/>
</dbReference>
<organism evidence="2 3">
    <name type="scientific">Shouchella clausii</name>
    <name type="common">Alkalihalobacillus clausii</name>
    <dbReference type="NCBI Taxonomy" id="79880"/>
    <lineage>
        <taxon>Bacteria</taxon>
        <taxon>Bacillati</taxon>
        <taxon>Bacillota</taxon>
        <taxon>Bacilli</taxon>
        <taxon>Bacillales</taxon>
        <taxon>Bacillaceae</taxon>
        <taxon>Shouchella</taxon>
    </lineage>
</organism>
<dbReference type="RefSeq" id="WP_095326537.1">
    <property type="nucleotide sequence ID" value="NZ_NPCC01000011.1"/>
</dbReference>
<accession>A0A268P1J0</accession>
<evidence type="ECO:0000313" key="3">
    <source>
        <dbReference type="Proteomes" id="UP000216207"/>
    </source>
</evidence>
<dbReference type="InterPro" id="IPR021124">
    <property type="entry name" value="CRISPR-assoc_prot_Cas5"/>
</dbReference>
<dbReference type="InterPro" id="IPR013337">
    <property type="entry name" value="CRISPR-assoc_prot_Cas5_Tneap"/>
</dbReference>
<dbReference type="Proteomes" id="UP000216207">
    <property type="component" value="Unassembled WGS sequence"/>
</dbReference>
<protein>
    <submittedName>
        <fullName evidence="2">Type I-B CRISPR-associated protein Cas5</fullName>
    </submittedName>
</protein>
<dbReference type="AlphaFoldDB" id="A0A268P1J0"/>
<dbReference type="GO" id="GO:0043571">
    <property type="term" value="P:maintenance of CRISPR repeat elements"/>
    <property type="evidence" value="ECO:0007669"/>
    <property type="project" value="InterPro"/>
</dbReference>
<reference evidence="2 3" key="1">
    <citation type="submission" date="2017-07" db="EMBL/GenBank/DDBJ databases">
        <title>Isolation and whole genome analysis of endospore-forming bacteria from heroin.</title>
        <authorList>
            <person name="Kalinowski J."/>
            <person name="Ahrens B."/>
            <person name="Al-Dilaimi A."/>
            <person name="Winkler A."/>
            <person name="Wibberg D."/>
            <person name="Schleenbecker U."/>
            <person name="Ruckert C."/>
            <person name="Wolfel R."/>
            <person name="Grass G."/>
        </authorList>
    </citation>
    <scope>NUCLEOTIDE SEQUENCE [LARGE SCALE GENOMIC DNA]</scope>
    <source>
        <strain evidence="2 3">7539</strain>
    </source>
</reference>